<evidence type="ECO:0000313" key="8">
    <source>
        <dbReference type="EMBL" id="ADW18706.1"/>
    </source>
</evidence>
<dbReference type="CDD" id="cd16011">
    <property type="entry name" value="iPGM_like"/>
    <property type="match status" value="1"/>
</dbReference>
<dbReference type="EMBL" id="CP002364">
    <property type="protein sequence ID" value="ADW18706.1"/>
    <property type="molecule type" value="Genomic_DNA"/>
</dbReference>
<feature type="domain" description="Metalloenzyme" evidence="7">
    <location>
        <begin position="1"/>
        <end position="386"/>
    </location>
</feature>
<reference evidence="8 9" key="1">
    <citation type="journal article" date="2011" name="Stand. Genomic Sci.">
        <title>Complete genome sequence of Desulfobulbus propionicus type strain (1pr3).</title>
        <authorList>
            <person name="Pagani I."/>
            <person name="Lapidus A."/>
            <person name="Nolan M."/>
            <person name="Lucas S."/>
            <person name="Hammon N."/>
            <person name="Deshpande S."/>
            <person name="Cheng J.F."/>
            <person name="Chertkov O."/>
            <person name="Davenport K."/>
            <person name="Tapia R."/>
            <person name="Han C."/>
            <person name="Goodwin L."/>
            <person name="Pitluck S."/>
            <person name="Liolios K."/>
            <person name="Mavromatis K."/>
            <person name="Ivanova N."/>
            <person name="Mikhailova N."/>
            <person name="Pati A."/>
            <person name="Chen A."/>
            <person name="Palaniappan K."/>
            <person name="Land M."/>
            <person name="Hauser L."/>
            <person name="Chang Y.J."/>
            <person name="Jeffries C.D."/>
            <person name="Detter J.C."/>
            <person name="Brambilla E."/>
            <person name="Kannan K.P."/>
            <person name="Djao O.D."/>
            <person name="Rohde M."/>
            <person name="Pukall R."/>
            <person name="Spring S."/>
            <person name="Goker M."/>
            <person name="Sikorski J."/>
            <person name="Woyke T."/>
            <person name="Bristow J."/>
            <person name="Eisen J.A."/>
            <person name="Markowitz V."/>
            <person name="Hugenholtz P."/>
            <person name="Kyrpides N.C."/>
            <person name="Klenk H.P."/>
        </authorList>
    </citation>
    <scope>NUCLEOTIDE SEQUENCE [LARGE SCALE GENOMIC DNA]</scope>
    <source>
        <strain evidence="9">ATCC 33891 / DSM 2032 / 1pr3</strain>
    </source>
</reference>
<comment type="pathway">
    <text evidence="3">Carbohydrate degradation.</text>
</comment>
<keyword evidence="9" id="KW-1185">Reference proteome</keyword>
<keyword evidence="5" id="KW-0324">Glycolysis</keyword>
<organism evidence="8 9">
    <name type="scientific">Desulfobulbus propionicus (strain ATCC 33891 / DSM 2032 / VKM B-1956 / 1pr3)</name>
    <dbReference type="NCBI Taxonomy" id="577650"/>
    <lineage>
        <taxon>Bacteria</taxon>
        <taxon>Pseudomonadati</taxon>
        <taxon>Thermodesulfobacteriota</taxon>
        <taxon>Desulfobulbia</taxon>
        <taxon>Desulfobulbales</taxon>
        <taxon>Desulfobulbaceae</taxon>
        <taxon>Desulfobulbus</taxon>
    </lineage>
</organism>
<evidence type="ECO:0000256" key="1">
    <source>
        <dbReference type="ARBA" id="ARBA00000370"/>
    </source>
</evidence>
<dbReference type="EC" id="5.4.2.-" evidence="8"/>
<dbReference type="RefSeq" id="WP_015725232.1">
    <property type="nucleotide sequence ID" value="NC_014972.1"/>
</dbReference>
<sequence>MKYILLIGDGMGDVPVPALHNQTPLEVAETPTMDRLARSAEMLVVRTVPEGYPPGSDVANLSLMGYEPERYYTGRAPLEAASLGVELTAEEIAFRCNLVHVERPGDGRLIMVDYSSGHITTEESRQLIAALQAECGSKELTLYPGVSYRHLLVYHGELPAGFTTVPPHDHSDQDVAGYFQVYEQVEPFRVLMARAAEMFADHPVNRERQRLGKRTANGIWLWGEGRRPAMETLEHRFGIRGGLISAVDLLKGLGVLGGLEVIEVPGATGYLDTNYEGKAEAALKVLERDDFVLVHVEAPDETGHQGLAGEKVQAVTDFDRRIVTPIVEAMERRGEPFRLVVTMDHYTPIHRRTHEDWPVPMFLYDSRGVKHPSGRTYTEANVLAAVQENGLTLDSGAAFFRRFVEQEDAA</sequence>
<dbReference type="NCBIfam" id="TIGR00306">
    <property type="entry name" value="apgM"/>
    <property type="match status" value="1"/>
</dbReference>
<evidence type="ECO:0000256" key="6">
    <source>
        <dbReference type="ARBA" id="ARBA00023235"/>
    </source>
</evidence>
<dbReference type="PANTHER" id="PTHR31209:SF4">
    <property type="entry name" value="2,3-BISPHOSPHOGLYCERATE-INDEPENDENT PHOSPHOGLYCERATE MUTASE"/>
    <property type="match status" value="1"/>
</dbReference>
<dbReference type="NCBIfam" id="TIGR02535">
    <property type="entry name" value="hyp_Hser_kinase"/>
    <property type="match status" value="1"/>
</dbReference>
<comment type="catalytic activity">
    <reaction evidence="1">
        <text>(2R)-2-phosphoglycerate = (2R)-3-phosphoglycerate</text>
        <dbReference type="Rhea" id="RHEA:15901"/>
        <dbReference type="ChEBI" id="CHEBI:58272"/>
        <dbReference type="ChEBI" id="CHEBI:58289"/>
        <dbReference type="EC" id="5.4.2.12"/>
    </reaction>
</comment>
<keyword evidence="6 8" id="KW-0413">Isomerase</keyword>
<dbReference type="Pfam" id="PF01676">
    <property type="entry name" value="Metalloenzyme"/>
    <property type="match status" value="1"/>
</dbReference>
<dbReference type="Pfam" id="PF10143">
    <property type="entry name" value="PhosphMutase"/>
    <property type="match status" value="1"/>
</dbReference>
<evidence type="ECO:0000313" key="9">
    <source>
        <dbReference type="Proteomes" id="UP000006365"/>
    </source>
</evidence>
<evidence type="ECO:0000256" key="2">
    <source>
        <dbReference type="ARBA" id="ARBA00002315"/>
    </source>
</evidence>
<dbReference type="NCBIfam" id="NF003242">
    <property type="entry name" value="PRK04200.1"/>
    <property type="match status" value="1"/>
</dbReference>
<comment type="function">
    <text evidence="2">Catalyzes the interconversion of 2-phosphoglycerate and 3-phosphoglycerate.</text>
</comment>
<protein>
    <submittedName>
        <fullName evidence="8">Phosphoglycerate mutase</fullName>
        <ecNumber evidence="8">5.4.2.-</ecNumber>
    </submittedName>
</protein>
<evidence type="ECO:0000259" key="7">
    <source>
        <dbReference type="Pfam" id="PF01676"/>
    </source>
</evidence>
<dbReference type="AlphaFoldDB" id="A0A7U4DQ05"/>
<dbReference type="Gene3D" id="3.40.720.10">
    <property type="entry name" value="Alkaline Phosphatase, subunit A"/>
    <property type="match status" value="1"/>
</dbReference>
<dbReference type="Proteomes" id="UP000006365">
    <property type="component" value="Chromosome"/>
</dbReference>
<dbReference type="PANTHER" id="PTHR31209">
    <property type="entry name" value="COFACTOR-INDEPENDENT PHOSPHOGLYCERATE MUTASE"/>
    <property type="match status" value="1"/>
</dbReference>
<name>A0A7U4DQ05_DESPD</name>
<comment type="similarity">
    <text evidence="4">Belongs to the BPG-independent phosphoglycerate mutase family. A-PGAM subfamily.</text>
</comment>
<dbReference type="GO" id="GO:0046872">
    <property type="term" value="F:metal ion binding"/>
    <property type="evidence" value="ECO:0007669"/>
    <property type="project" value="InterPro"/>
</dbReference>
<dbReference type="PIRSF" id="PIRSF006392">
    <property type="entry name" value="IPGAM_arch"/>
    <property type="match status" value="1"/>
</dbReference>
<dbReference type="InterPro" id="IPR023665">
    <property type="entry name" value="ApgAM_prokaryotes"/>
</dbReference>
<accession>A0A7U4DQ05</accession>
<proteinExistence type="inferred from homology"/>
<evidence type="ECO:0000256" key="3">
    <source>
        <dbReference type="ARBA" id="ARBA00004921"/>
    </source>
</evidence>
<dbReference type="InterPro" id="IPR017850">
    <property type="entry name" value="Alkaline_phosphatase_core_sf"/>
</dbReference>
<dbReference type="InterPro" id="IPR004456">
    <property type="entry name" value="Pglycerate_mutase_ApgM"/>
</dbReference>
<dbReference type="GO" id="GO:0006096">
    <property type="term" value="P:glycolytic process"/>
    <property type="evidence" value="ECO:0007669"/>
    <property type="project" value="UniProtKB-KW"/>
</dbReference>
<evidence type="ECO:0000256" key="4">
    <source>
        <dbReference type="ARBA" id="ARBA00005524"/>
    </source>
</evidence>
<dbReference type="InterPro" id="IPR006124">
    <property type="entry name" value="Metalloenzyme"/>
</dbReference>
<evidence type="ECO:0000256" key="5">
    <source>
        <dbReference type="ARBA" id="ARBA00023152"/>
    </source>
</evidence>
<dbReference type="GO" id="GO:0004619">
    <property type="term" value="F:phosphoglycerate mutase activity"/>
    <property type="evidence" value="ECO:0007669"/>
    <property type="project" value="UniProtKB-EC"/>
</dbReference>
<dbReference type="Gene3D" id="3.30.70.2130">
    <property type="entry name" value="Metalloenzyme domain"/>
    <property type="match status" value="1"/>
</dbReference>
<dbReference type="InterPro" id="IPR042253">
    <property type="entry name" value="Pglycerate_mutase_ApgM_sf"/>
</dbReference>
<gene>
    <name evidence="8" type="ordered locus">Despr_2570</name>
</gene>
<dbReference type="KEGG" id="dpr:Despr_2570"/>
<dbReference type="SUPFAM" id="SSF53649">
    <property type="entry name" value="Alkaline phosphatase-like"/>
    <property type="match status" value="1"/>
</dbReference>